<dbReference type="NCBIfam" id="NF033488">
    <property type="entry name" value="lmo0937_fam_TM"/>
    <property type="match status" value="1"/>
</dbReference>
<keyword evidence="5" id="KW-1185">Reference proteome</keyword>
<evidence type="ECO:0000313" key="3">
    <source>
        <dbReference type="EMBL" id="MXP39928.1"/>
    </source>
</evidence>
<dbReference type="RefSeq" id="WP_160762079.1">
    <property type="nucleotide sequence ID" value="NZ_BAAADZ010000008.1"/>
</dbReference>
<dbReference type="EMBL" id="WTYB01000005">
    <property type="protein sequence ID" value="MXP39928.1"/>
    <property type="molecule type" value="Genomic_DNA"/>
</dbReference>
<comment type="caution">
    <text evidence="3">The sequence shown here is derived from an EMBL/GenBank/DDBJ whole genome shotgun (WGS) entry which is preliminary data.</text>
</comment>
<proteinExistence type="predicted"/>
<gene>
    <name evidence="2" type="ORF">FHS52_003168</name>
    <name evidence="3" type="ORF">GRI59_15075</name>
</gene>
<accession>A0A6I4UML3</accession>
<organism evidence="3 4">
    <name type="scientific">Erythrobacter ramosus</name>
    <dbReference type="NCBI Taxonomy" id="35811"/>
    <lineage>
        <taxon>Bacteria</taxon>
        <taxon>Pseudomonadati</taxon>
        <taxon>Pseudomonadota</taxon>
        <taxon>Alphaproteobacteria</taxon>
        <taxon>Sphingomonadales</taxon>
        <taxon>Erythrobacteraceae</taxon>
        <taxon>Erythrobacter/Porphyrobacter group</taxon>
        <taxon>Erythrobacter</taxon>
    </lineage>
</organism>
<dbReference type="Proteomes" id="UP000548685">
    <property type="component" value="Unassembled WGS sequence"/>
</dbReference>
<dbReference type="EMBL" id="JACICE010000005">
    <property type="protein sequence ID" value="MBB3777173.1"/>
    <property type="molecule type" value="Genomic_DNA"/>
</dbReference>
<evidence type="ECO:0000256" key="1">
    <source>
        <dbReference type="SAM" id="Phobius"/>
    </source>
</evidence>
<feature type="transmembrane region" description="Helical" evidence="1">
    <location>
        <begin position="6"/>
        <end position="39"/>
    </location>
</feature>
<keyword evidence="1" id="KW-1133">Transmembrane helix</keyword>
<name>A0A6I4UML3_9SPHN</name>
<dbReference type="AlphaFoldDB" id="A0A6I4UML3"/>
<keyword evidence="1" id="KW-0812">Transmembrane</keyword>
<keyword evidence="1" id="KW-0472">Membrane</keyword>
<sequence>MLYKVIAILVLLWLAGLATFIMLGGLIHLLLIIALFIFVVEFMTAKSA</sequence>
<dbReference type="Proteomes" id="UP000430021">
    <property type="component" value="Unassembled WGS sequence"/>
</dbReference>
<evidence type="ECO:0000313" key="2">
    <source>
        <dbReference type="EMBL" id="MBB3777173.1"/>
    </source>
</evidence>
<evidence type="ECO:0000313" key="5">
    <source>
        <dbReference type="Proteomes" id="UP000548685"/>
    </source>
</evidence>
<dbReference type="Pfam" id="PF18919">
    <property type="entry name" value="DUF5670"/>
    <property type="match status" value="1"/>
</dbReference>
<reference evidence="3 4" key="1">
    <citation type="submission" date="2019-12" db="EMBL/GenBank/DDBJ databases">
        <title>Genomic-based taxomic classification of the family Erythrobacteraceae.</title>
        <authorList>
            <person name="Xu L."/>
        </authorList>
    </citation>
    <scope>NUCLEOTIDE SEQUENCE [LARGE SCALE GENOMIC DNA]</scope>
    <source>
        <strain evidence="3 4">JCM 10282</strain>
    </source>
</reference>
<protein>
    <submittedName>
        <fullName evidence="3">Lmo0937 family membrane protein</fullName>
    </submittedName>
    <submittedName>
        <fullName evidence="2">Uncharacterized protein (DUF58 family)</fullName>
    </submittedName>
</protein>
<dbReference type="InterPro" id="IPR043727">
    <property type="entry name" value="Lmo0937-like"/>
</dbReference>
<evidence type="ECO:0000313" key="4">
    <source>
        <dbReference type="Proteomes" id="UP000430021"/>
    </source>
</evidence>
<reference evidence="2 5" key="2">
    <citation type="submission" date="2020-08" db="EMBL/GenBank/DDBJ databases">
        <title>Genomic Encyclopedia of Type Strains, Phase IV (KMG-IV): sequencing the most valuable type-strain genomes for metagenomic binning, comparative biology and taxonomic classification.</title>
        <authorList>
            <person name="Goeker M."/>
        </authorList>
    </citation>
    <scope>NUCLEOTIDE SEQUENCE [LARGE SCALE GENOMIC DNA]</scope>
    <source>
        <strain evidence="2 5">DSM 8510</strain>
    </source>
</reference>